<feature type="domain" description="Ribosomal protein eL8/eL30/eS12/Gadd45" evidence="1">
    <location>
        <begin position="24"/>
        <end position="92"/>
    </location>
</feature>
<protein>
    <submittedName>
        <fullName evidence="2">Putative ribosomal protein L7Ae-like protein</fullName>
    </submittedName>
</protein>
<proteinExistence type="predicted"/>
<dbReference type="Pfam" id="PF01248">
    <property type="entry name" value="Ribosomal_L7Ae"/>
    <property type="match status" value="1"/>
</dbReference>
<dbReference type="InterPro" id="IPR029064">
    <property type="entry name" value="Ribosomal_eL30-like_sf"/>
</dbReference>
<dbReference type="AlphaFoldDB" id="A0A645BHN1"/>
<reference evidence="2" key="1">
    <citation type="submission" date="2019-08" db="EMBL/GenBank/DDBJ databases">
        <authorList>
            <person name="Kucharzyk K."/>
            <person name="Murdoch R.W."/>
            <person name="Higgins S."/>
            <person name="Loffler F."/>
        </authorList>
    </citation>
    <scope>NUCLEOTIDE SEQUENCE</scope>
</reference>
<dbReference type="EMBL" id="VSSQ01019005">
    <property type="protein sequence ID" value="MPM62703.1"/>
    <property type="molecule type" value="Genomic_DNA"/>
</dbReference>
<dbReference type="Gene3D" id="3.30.1330.30">
    <property type="match status" value="1"/>
</dbReference>
<dbReference type="InterPro" id="IPR004038">
    <property type="entry name" value="Ribosomal_eL8/eL30/eS12/Gad45"/>
</dbReference>
<keyword evidence="2" id="KW-0689">Ribosomal protein</keyword>
<organism evidence="2">
    <name type="scientific">bioreactor metagenome</name>
    <dbReference type="NCBI Taxonomy" id="1076179"/>
    <lineage>
        <taxon>unclassified sequences</taxon>
        <taxon>metagenomes</taxon>
        <taxon>ecological metagenomes</taxon>
    </lineage>
</organism>
<comment type="caution">
    <text evidence="2">The sequence shown here is derived from an EMBL/GenBank/DDBJ whole genome shotgun (WGS) entry which is preliminary data.</text>
</comment>
<keyword evidence="2" id="KW-0687">Ribonucleoprotein</keyword>
<sequence length="93" mass="10283">MSCASMNFYIGSDFMIDRIVGNKVIGIKQCTKTIKNGNGYVLYVAKDADKNLTKDLIELAIKENVKIVFINTMKELGKMCEIDVSASSVLVLD</sequence>
<accession>A0A645BHN1</accession>
<name>A0A645BHN1_9ZZZZ</name>
<dbReference type="SUPFAM" id="SSF55315">
    <property type="entry name" value="L30e-like"/>
    <property type="match status" value="1"/>
</dbReference>
<evidence type="ECO:0000259" key="1">
    <source>
        <dbReference type="Pfam" id="PF01248"/>
    </source>
</evidence>
<gene>
    <name evidence="2" type="ORF">SDC9_109580</name>
</gene>
<dbReference type="GO" id="GO:0005840">
    <property type="term" value="C:ribosome"/>
    <property type="evidence" value="ECO:0007669"/>
    <property type="project" value="UniProtKB-KW"/>
</dbReference>
<evidence type="ECO:0000313" key="2">
    <source>
        <dbReference type="EMBL" id="MPM62703.1"/>
    </source>
</evidence>